<proteinExistence type="predicted"/>
<organism evidence="1 2">
    <name type="scientific">Hypholoma sublateritium (strain FD-334 SS-4)</name>
    <dbReference type="NCBI Taxonomy" id="945553"/>
    <lineage>
        <taxon>Eukaryota</taxon>
        <taxon>Fungi</taxon>
        <taxon>Dikarya</taxon>
        <taxon>Basidiomycota</taxon>
        <taxon>Agaricomycotina</taxon>
        <taxon>Agaricomycetes</taxon>
        <taxon>Agaricomycetidae</taxon>
        <taxon>Agaricales</taxon>
        <taxon>Agaricineae</taxon>
        <taxon>Strophariaceae</taxon>
        <taxon>Hypholoma</taxon>
    </lineage>
</organism>
<dbReference type="Proteomes" id="UP000054270">
    <property type="component" value="Unassembled WGS sequence"/>
</dbReference>
<name>A0A0D2PZI2_HYPSF</name>
<evidence type="ECO:0000313" key="1">
    <source>
        <dbReference type="EMBL" id="KJA24740.1"/>
    </source>
</evidence>
<dbReference type="OrthoDB" id="2730162at2759"/>
<feature type="non-terminal residue" evidence="1">
    <location>
        <position position="109"/>
    </location>
</feature>
<gene>
    <name evidence="1" type="ORF">HYPSUDRAFT_102519</name>
</gene>
<sequence length="109" mass="12355">PLEEPGSINNHHPEGTYTVKIQGHELKFYRVELAPPSGFIGQNYSRAIHREEHPHVYTAQWTVSKTPNIAEGGHFYFACYGVRVQLAPNTLIVWRPSEPHVTSLPNIEP</sequence>
<dbReference type="EMBL" id="KN817535">
    <property type="protein sequence ID" value="KJA24740.1"/>
    <property type="molecule type" value="Genomic_DNA"/>
</dbReference>
<feature type="non-terminal residue" evidence="1">
    <location>
        <position position="1"/>
    </location>
</feature>
<accession>A0A0D2PZI2</accession>
<keyword evidence="2" id="KW-1185">Reference proteome</keyword>
<dbReference type="STRING" id="945553.A0A0D2PZI2"/>
<evidence type="ECO:0000313" key="2">
    <source>
        <dbReference type="Proteomes" id="UP000054270"/>
    </source>
</evidence>
<reference evidence="2" key="1">
    <citation type="submission" date="2014-04" db="EMBL/GenBank/DDBJ databases">
        <title>Evolutionary Origins and Diversification of the Mycorrhizal Mutualists.</title>
        <authorList>
            <consortium name="DOE Joint Genome Institute"/>
            <consortium name="Mycorrhizal Genomics Consortium"/>
            <person name="Kohler A."/>
            <person name="Kuo A."/>
            <person name="Nagy L.G."/>
            <person name="Floudas D."/>
            <person name="Copeland A."/>
            <person name="Barry K.W."/>
            <person name="Cichocki N."/>
            <person name="Veneault-Fourrey C."/>
            <person name="LaButti K."/>
            <person name="Lindquist E.A."/>
            <person name="Lipzen A."/>
            <person name="Lundell T."/>
            <person name="Morin E."/>
            <person name="Murat C."/>
            <person name="Riley R."/>
            <person name="Ohm R."/>
            <person name="Sun H."/>
            <person name="Tunlid A."/>
            <person name="Henrissat B."/>
            <person name="Grigoriev I.V."/>
            <person name="Hibbett D.S."/>
            <person name="Martin F."/>
        </authorList>
    </citation>
    <scope>NUCLEOTIDE SEQUENCE [LARGE SCALE GENOMIC DNA]</scope>
    <source>
        <strain evidence="2">FD-334 SS-4</strain>
    </source>
</reference>
<protein>
    <submittedName>
        <fullName evidence="1">Uncharacterized protein</fullName>
    </submittedName>
</protein>
<dbReference type="OMA" id="AIHREEH"/>
<dbReference type="AlphaFoldDB" id="A0A0D2PZI2"/>